<feature type="compositionally biased region" description="Low complexity" evidence="1">
    <location>
        <begin position="124"/>
        <end position="139"/>
    </location>
</feature>
<evidence type="ECO:0000313" key="2">
    <source>
        <dbReference type="EMBL" id="KAL3520019.1"/>
    </source>
</evidence>
<evidence type="ECO:0000313" key="3">
    <source>
        <dbReference type="Proteomes" id="UP001630127"/>
    </source>
</evidence>
<keyword evidence="3" id="KW-1185">Reference proteome</keyword>
<dbReference type="AlphaFoldDB" id="A0ABD2ZKN1"/>
<protein>
    <submittedName>
        <fullName evidence="2">Uncharacterized protein</fullName>
    </submittedName>
</protein>
<dbReference type="EMBL" id="JBJUIK010000008">
    <property type="protein sequence ID" value="KAL3520019.1"/>
    <property type="molecule type" value="Genomic_DNA"/>
</dbReference>
<organism evidence="2 3">
    <name type="scientific">Cinchona calisaya</name>
    <dbReference type="NCBI Taxonomy" id="153742"/>
    <lineage>
        <taxon>Eukaryota</taxon>
        <taxon>Viridiplantae</taxon>
        <taxon>Streptophyta</taxon>
        <taxon>Embryophyta</taxon>
        <taxon>Tracheophyta</taxon>
        <taxon>Spermatophyta</taxon>
        <taxon>Magnoliopsida</taxon>
        <taxon>eudicotyledons</taxon>
        <taxon>Gunneridae</taxon>
        <taxon>Pentapetalae</taxon>
        <taxon>asterids</taxon>
        <taxon>lamiids</taxon>
        <taxon>Gentianales</taxon>
        <taxon>Rubiaceae</taxon>
        <taxon>Cinchonoideae</taxon>
        <taxon>Cinchoneae</taxon>
        <taxon>Cinchona</taxon>
    </lineage>
</organism>
<proteinExistence type="predicted"/>
<feature type="region of interest" description="Disordered" evidence="1">
    <location>
        <begin position="117"/>
        <end position="139"/>
    </location>
</feature>
<sequence length="139" mass="15349">MSKRKSATAPFLKKATEDHCFSSSDDWNLRSLGSNHSPSSIQKRAKYLAIYLLFLLPSKTTLHSLYRQCHHHHHLSSLPSSIFSLSPIPISSRLLFCPEAAGHPSVCTAPLPNHHRSTTTLAPKKSASTSISTTKVYDP</sequence>
<reference evidence="2 3" key="1">
    <citation type="submission" date="2024-11" db="EMBL/GenBank/DDBJ databases">
        <title>A near-complete genome assembly of Cinchona calisaya.</title>
        <authorList>
            <person name="Lian D.C."/>
            <person name="Zhao X.W."/>
            <person name="Wei L."/>
        </authorList>
    </citation>
    <scope>NUCLEOTIDE SEQUENCE [LARGE SCALE GENOMIC DNA]</scope>
    <source>
        <tissue evidence="2">Nenye</tissue>
    </source>
</reference>
<evidence type="ECO:0000256" key="1">
    <source>
        <dbReference type="SAM" id="MobiDB-lite"/>
    </source>
</evidence>
<accession>A0ABD2ZKN1</accession>
<dbReference type="Proteomes" id="UP001630127">
    <property type="component" value="Unassembled WGS sequence"/>
</dbReference>
<gene>
    <name evidence="2" type="ORF">ACH5RR_018168</name>
</gene>
<name>A0ABD2ZKN1_9GENT</name>
<comment type="caution">
    <text evidence="2">The sequence shown here is derived from an EMBL/GenBank/DDBJ whole genome shotgun (WGS) entry which is preliminary data.</text>
</comment>